<dbReference type="SUPFAM" id="SSF53098">
    <property type="entry name" value="Ribonuclease H-like"/>
    <property type="match status" value="1"/>
</dbReference>
<dbReference type="Pfam" id="PF13936">
    <property type="entry name" value="HTH_38"/>
    <property type="match status" value="1"/>
</dbReference>
<evidence type="ECO:0000313" key="5">
    <source>
        <dbReference type="Proteomes" id="UP000070646"/>
    </source>
</evidence>
<dbReference type="PANTHER" id="PTHR10948:SF23">
    <property type="entry name" value="TRANSPOSASE INSI FOR INSERTION SEQUENCE ELEMENT IS30A-RELATED"/>
    <property type="match status" value="1"/>
</dbReference>
<evidence type="ECO:0000256" key="1">
    <source>
        <dbReference type="ARBA" id="ARBA00023172"/>
    </source>
</evidence>
<keyword evidence="1" id="KW-0233">DNA recombination</keyword>
<dbReference type="GO" id="GO:0004803">
    <property type="term" value="F:transposase activity"/>
    <property type="evidence" value="ECO:0007669"/>
    <property type="project" value="TreeGrafter"/>
</dbReference>
<dbReference type="Proteomes" id="UP000070646">
    <property type="component" value="Unassembled WGS sequence"/>
</dbReference>
<reference evidence="3" key="2">
    <citation type="journal article" date="2018" name="Genome Biol.">
        <title>SKESA: strategic k-mer extension for scrupulous assemblies.</title>
        <authorList>
            <person name="Souvorov A."/>
            <person name="Agarwala R."/>
            <person name="Lipman D.J."/>
        </authorList>
    </citation>
    <scope>NUCLEOTIDE SEQUENCE</scope>
    <source>
        <strain evidence="3">C8</strain>
    </source>
</reference>
<organism evidence="4 5">
    <name type="scientific">Clostridium perfringens</name>
    <dbReference type="NCBI Taxonomy" id="1502"/>
    <lineage>
        <taxon>Bacteria</taxon>
        <taxon>Bacillati</taxon>
        <taxon>Bacillota</taxon>
        <taxon>Clostridia</taxon>
        <taxon>Eubacteriales</taxon>
        <taxon>Clostridiaceae</taxon>
        <taxon>Clostridium</taxon>
    </lineage>
</organism>
<dbReference type="Gene3D" id="3.30.420.10">
    <property type="entry name" value="Ribonuclease H-like superfamily/Ribonuclease H"/>
    <property type="match status" value="1"/>
</dbReference>
<dbReference type="PATRIC" id="fig|1502.174.peg.1598"/>
<dbReference type="EMBL" id="LRPU01000075">
    <property type="protein sequence ID" value="KXA11883.1"/>
    <property type="molecule type" value="Genomic_DNA"/>
</dbReference>
<dbReference type="PROSITE" id="PS50994">
    <property type="entry name" value="INTEGRASE"/>
    <property type="match status" value="1"/>
</dbReference>
<dbReference type="NCBIfam" id="NF033563">
    <property type="entry name" value="transpos_IS30"/>
    <property type="match status" value="1"/>
</dbReference>
<gene>
    <name evidence="4" type="ORF">HMPREF3222_01586</name>
    <name evidence="3" type="ORF">I9080_002144</name>
</gene>
<dbReference type="InterPro" id="IPR053392">
    <property type="entry name" value="Transposase_IS30-like"/>
</dbReference>
<dbReference type="InterPro" id="IPR012337">
    <property type="entry name" value="RNaseH-like_sf"/>
</dbReference>
<dbReference type="GO" id="GO:0005829">
    <property type="term" value="C:cytosol"/>
    <property type="evidence" value="ECO:0007669"/>
    <property type="project" value="TreeGrafter"/>
</dbReference>
<protein>
    <submittedName>
        <fullName evidence="3">IS30 family transposase</fullName>
    </submittedName>
    <submittedName>
        <fullName evidence="4">Integrase core domain protein</fullName>
    </submittedName>
</protein>
<reference evidence="3" key="3">
    <citation type="submission" date="2020-07" db="EMBL/GenBank/DDBJ databases">
        <authorList>
            <consortium name="NCBI Pathogen Detection Project"/>
        </authorList>
    </citation>
    <scope>NUCLEOTIDE SEQUENCE</scope>
    <source>
        <strain evidence="3">C8</strain>
    </source>
</reference>
<evidence type="ECO:0000313" key="4">
    <source>
        <dbReference type="EMBL" id="KXA11883.1"/>
    </source>
</evidence>
<accession>A0A133N6Q0</accession>
<dbReference type="GO" id="GO:0003676">
    <property type="term" value="F:nucleic acid binding"/>
    <property type="evidence" value="ECO:0007669"/>
    <property type="project" value="InterPro"/>
</dbReference>
<dbReference type="AlphaFoldDB" id="A0A133N6Q0"/>
<dbReference type="EMBL" id="DACTCB010000011">
    <property type="protein sequence ID" value="HAT4308333.1"/>
    <property type="molecule type" value="Genomic_DNA"/>
</dbReference>
<sequence length="350" mass="40899">MDYQNHNTESRKNKHLNMKERMIVEIRLKDGFSAYKIAKELNRPINTVLNEIRRGTTKQIKQGKEFNVYFADTGEAVYKKNRLKSSRKYKLLECSDFIKYVVDKVKNDHWSLDACVGEALHSSRFSPSQIISTKTLYNYVDLGLLPIKNIDLPAKLHRNKKSTRVRHNKKKLGTSISDRPNSIENREEFGHWEIDCVLGEKSNKDNVLLTLVERKTRYAIISEMPSHSAISVTKTLDKIKEFFGSKFSEVFKSITADNGSEFADLSEFELKTKTKVYFTHPYSSFEKGTNERHNGLIRRFIPKGKRISDYSLETISFIENWMNTLPRKLLDYKTPEELFEIHLDEIYSLY</sequence>
<dbReference type="GO" id="GO:0015074">
    <property type="term" value="P:DNA integration"/>
    <property type="evidence" value="ECO:0007669"/>
    <property type="project" value="InterPro"/>
</dbReference>
<dbReference type="InterPro" id="IPR025246">
    <property type="entry name" value="IS30-like_HTH"/>
</dbReference>
<reference evidence="4 5" key="1">
    <citation type="submission" date="2016-01" db="EMBL/GenBank/DDBJ databases">
        <authorList>
            <person name="Oliw E.H."/>
        </authorList>
    </citation>
    <scope>NUCLEOTIDE SEQUENCE [LARGE SCALE GENOMIC DNA]</scope>
    <source>
        <strain evidence="4 5">MJR7757A</strain>
    </source>
</reference>
<dbReference type="GO" id="GO:0006310">
    <property type="term" value="P:DNA recombination"/>
    <property type="evidence" value="ECO:0007669"/>
    <property type="project" value="UniProtKB-KW"/>
</dbReference>
<evidence type="ECO:0000313" key="3">
    <source>
        <dbReference type="EMBL" id="HAT4308333.1"/>
    </source>
</evidence>
<dbReference type="RefSeq" id="WP_060795741.1">
    <property type="nucleotide sequence ID" value="NZ_CP102300.1"/>
</dbReference>
<dbReference type="Proteomes" id="UP000859547">
    <property type="component" value="Unassembled WGS sequence"/>
</dbReference>
<proteinExistence type="predicted"/>
<dbReference type="Pfam" id="PF00665">
    <property type="entry name" value="rve"/>
    <property type="match status" value="1"/>
</dbReference>
<dbReference type="GO" id="GO:0032196">
    <property type="term" value="P:transposition"/>
    <property type="evidence" value="ECO:0007669"/>
    <property type="project" value="TreeGrafter"/>
</dbReference>
<dbReference type="InterPro" id="IPR001584">
    <property type="entry name" value="Integrase_cat-core"/>
</dbReference>
<dbReference type="InterPro" id="IPR036397">
    <property type="entry name" value="RNaseH_sf"/>
</dbReference>
<dbReference type="InterPro" id="IPR051917">
    <property type="entry name" value="Transposase-Integrase"/>
</dbReference>
<evidence type="ECO:0000259" key="2">
    <source>
        <dbReference type="PROSITE" id="PS50994"/>
    </source>
</evidence>
<name>A0A133N6Q0_CLOPF</name>
<comment type="caution">
    <text evidence="4">The sequence shown here is derived from an EMBL/GenBank/DDBJ whole genome shotgun (WGS) entry which is preliminary data.</text>
</comment>
<dbReference type="PANTHER" id="PTHR10948">
    <property type="entry name" value="TRANSPOSASE"/>
    <property type="match status" value="1"/>
</dbReference>
<feature type="domain" description="Integrase catalytic" evidence="2">
    <location>
        <begin position="176"/>
        <end position="343"/>
    </location>
</feature>